<dbReference type="GO" id="GO:0005666">
    <property type="term" value="C:RNA polymerase III complex"/>
    <property type="evidence" value="ECO:0007669"/>
    <property type="project" value="UniProtKB-UniRule"/>
</dbReference>
<comment type="similarity">
    <text evidence="2 9">Belongs to the RNA polymerase beta chain family.</text>
</comment>
<feature type="domain" description="RNA polymerase III subunit RPC82-related helix-turn-helix" evidence="12">
    <location>
        <begin position="7"/>
        <end position="67"/>
    </location>
</feature>
<feature type="region of interest" description="Disordered" evidence="10">
    <location>
        <begin position="133"/>
        <end position="163"/>
    </location>
</feature>
<evidence type="ECO:0000256" key="2">
    <source>
        <dbReference type="ARBA" id="ARBA00006835"/>
    </source>
</evidence>
<evidence type="ECO:0000256" key="8">
    <source>
        <dbReference type="ARBA" id="ARBA00025127"/>
    </source>
</evidence>
<dbReference type="SUPFAM" id="SSF46785">
    <property type="entry name" value="Winged helix' DNA-binding domain"/>
    <property type="match status" value="1"/>
</dbReference>
<dbReference type="InterPro" id="IPR008806">
    <property type="entry name" value="RNA_pol_III_Rpc82_C"/>
</dbReference>
<dbReference type="InterPro" id="IPR013197">
    <property type="entry name" value="RNA_pol_III_RPC82-rel_HTH"/>
</dbReference>
<dbReference type="FunCoup" id="F9XLI8">
    <property type="interactions" value="430"/>
</dbReference>
<dbReference type="EMBL" id="CM001205">
    <property type="protein sequence ID" value="EGP83899.1"/>
    <property type="molecule type" value="Genomic_DNA"/>
</dbReference>
<comment type="subcellular location">
    <subcellularLocation>
        <location evidence="1 9">Nucleus</location>
    </subcellularLocation>
</comment>
<dbReference type="HOGENOM" id="CLU_023294_0_0_1"/>
<evidence type="ECO:0000256" key="7">
    <source>
        <dbReference type="ARBA" id="ARBA00023242"/>
    </source>
</evidence>
<keyword evidence="7 9" id="KW-0539">Nucleus</keyword>
<organism evidence="14 15">
    <name type="scientific">Zymoseptoria tritici (strain CBS 115943 / IPO323)</name>
    <name type="common">Speckled leaf blotch fungus</name>
    <name type="synonym">Septoria tritici</name>
    <dbReference type="NCBI Taxonomy" id="336722"/>
    <lineage>
        <taxon>Eukaryota</taxon>
        <taxon>Fungi</taxon>
        <taxon>Dikarya</taxon>
        <taxon>Ascomycota</taxon>
        <taxon>Pezizomycotina</taxon>
        <taxon>Dothideomycetes</taxon>
        <taxon>Dothideomycetidae</taxon>
        <taxon>Mycosphaerellales</taxon>
        <taxon>Mycosphaerellaceae</taxon>
        <taxon>Zymoseptoria</taxon>
    </lineage>
</organism>
<evidence type="ECO:0000259" key="11">
    <source>
        <dbReference type="Pfam" id="PF05645"/>
    </source>
</evidence>
<dbReference type="Pfam" id="PF08221">
    <property type="entry name" value="HTH_9"/>
    <property type="match status" value="1"/>
</dbReference>
<dbReference type="OrthoDB" id="272392at2759"/>
<dbReference type="eggNOG" id="KOG2587">
    <property type="taxonomic scope" value="Eukaryota"/>
</dbReference>
<keyword evidence="6 9" id="KW-0804">Transcription</keyword>
<name>F9XLI8_ZYMTI</name>
<evidence type="ECO:0000256" key="9">
    <source>
        <dbReference type="RuleBase" id="RU367076"/>
    </source>
</evidence>
<gene>
    <name evidence="14" type="ORF">MYCGRDRAFT_76469</name>
</gene>
<dbReference type="InterPro" id="IPR036390">
    <property type="entry name" value="WH_DNA-bd_sf"/>
</dbReference>
<comment type="function">
    <text evidence="8 9">DNA-dependent RNA polymerase catalyzes the transcription of DNA into RNA using the four ribonucleoside triphosphates as substrates. Specific core component of RNA polymerase III which synthesizes small RNAs, such as 5S rRNA and tRNAs.</text>
</comment>
<evidence type="ECO:0000256" key="6">
    <source>
        <dbReference type="ARBA" id="ARBA00023163"/>
    </source>
</evidence>
<evidence type="ECO:0000313" key="15">
    <source>
        <dbReference type="Proteomes" id="UP000008062"/>
    </source>
</evidence>
<dbReference type="Gene3D" id="1.10.10.10">
    <property type="entry name" value="Winged helix-like DNA-binding domain superfamily/Winged helix DNA-binding domain"/>
    <property type="match status" value="2"/>
</dbReference>
<evidence type="ECO:0000256" key="4">
    <source>
        <dbReference type="ARBA" id="ARBA00016689"/>
    </source>
</evidence>
<dbReference type="PANTHER" id="PTHR12949">
    <property type="entry name" value="RNA POLYMERASE III DNA DIRECTED -RELATED"/>
    <property type="match status" value="1"/>
</dbReference>
<protein>
    <recommendedName>
        <fullName evidence="4 9">DNA-directed RNA polymerase III subunit RPC3</fullName>
        <shortName evidence="9">RNA polymerase III subunit C3</shortName>
    </recommendedName>
</protein>
<evidence type="ECO:0000313" key="14">
    <source>
        <dbReference type="EMBL" id="EGP83899.1"/>
    </source>
</evidence>
<evidence type="ECO:0000259" key="12">
    <source>
        <dbReference type="Pfam" id="PF08221"/>
    </source>
</evidence>
<feature type="domain" description="DNA-directed RNA polymerase III subunit RPC3 winged-helix" evidence="13">
    <location>
        <begin position="483"/>
        <end position="557"/>
    </location>
</feature>
<proteinExistence type="inferred from homology"/>
<dbReference type="OMA" id="KHRFVRH"/>
<dbReference type="Pfam" id="PF05645">
    <property type="entry name" value="RNA_pol_Rpc82"/>
    <property type="match status" value="1"/>
</dbReference>
<dbReference type="GO" id="GO:0003697">
    <property type="term" value="F:single-stranded DNA binding"/>
    <property type="evidence" value="ECO:0007669"/>
    <property type="project" value="UniProtKB-UniRule"/>
</dbReference>
<dbReference type="InterPro" id="IPR055207">
    <property type="entry name" value="POLR3C_WHD"/>
</dbReference>
<accession>F9XLI8</accession>
<evidence type="ECO:0000256" key="5">
    <source>
        <dbReference type="ARBA" id="ARBA00022478"/>
    </source>
</evidence>
<dbReference type="GeneID" id="13398477"/>
<dbReference type="Proteomes" id="UP000008062">
    <property type="component" value="Chromosome 10"/>
</dbReference>
<dbReference type="InParanoid" id="F9XLI8"/>
<keyword evidence="5 9" id="KW-0240">DNA-directed RNA polymerase</keyword>
<evidence type="ECO:0000259" key="13">
    <source>
        <dbReference type="Pfam" id="PF22536"/>
    </source>
</evidence>
<evidence type="ECO:0000256" key="10">
    <source>
        <dbReference type="SAM" id="MobiDB-lite"/>
    </source>
</evidence>
<dbReference type="GO" id="GO:0006351">
    <property type="term" value="P:DNA-templated transcription"/>
    <property type="evidence" value="ECO:0007669"/>
    <property type="project" value="InterPro"/>
</dbReference>
<keyword evidence="15" id="KW-1185">Reference proteome</keyword>
<dbReference type="PANTHER" id="PTHR12949:SF0">
    <property type="entry name" value="DNA-DIRECTED RNA POLYMERASE III SUBUNIT RPC3"/>
    <property type="match status" value="1"/>
</dbReference>
<reference evidence="14 15" key="1">
    <citation type="journal article" date="2011" name="PLoS Genet.">
        <title>Finished genome of the fungal wheat pathogen Mycosphaerella graminicola reveals dispensome structure, chromosome plasticity, and stealth pathogenesis.</title>
        <authorList>
            <person name="Goodwin S.B."/>
            <person name="Ben M'barek S."/>
            <person name="Dhillon B."/>
            <person name="Wittenberg A.H.J."/>
            <person name="Crane C.F."/>
            <person name="Hane J.K."/>
            <person name="Foster A.J."/>
            <person name="Van der Lee T.A.J."/>
            <person name="Grimwood J."/>
            <person name="Aerts A."/>
            <person name="Antoniw J."/>
            <person name="Bailey A."/>
            <person name="Bluhm B."/>
            <person name="Bowler J."/>
            <person name="Bristow J."/>
            <person name="van der Burgt A."/>
            <person name="Canto-Canche B."/>
            <person name="Churchill A.C.L."/>
            <person name="Conde-Ferraez L."/>
            <person name="Cools H.J."/>
            <person name="Coutinho P.M."/>
            <person name="Csukai M."/>
            <person name="Dehal P."/>
            <person name="De Wit P."/>
            <person name="Donzelli B."/>
            <person name="van de Geest H.C."/>
            <person name="van Ham R.C.H.J."/>
            <person name="Hammond-Kosack K.E."/>
            <person name="Henrissat B."/>
            <person name="Kilian A."/>
            <person name="Kobayashi A.K."/>
            <person name="Koopmann E."/>
            <person name="Kourmpetis Y."/>
            <person name="Kuzniar A."/>
            <person name="Lindquist E."/>
            <person name="Lombard V."/>
            <person name="Maliepaard C."/>
            <person name="Martins N."/>
            <person name="Mehrabi R."/>
            <person name="Nap J.P.H."/>
            <person name="Ponomarenko A."/>
            <person name="Rudd J.J."/>
            <person name="Salamov A."/>
            <person name="Schmutz J."/>
            <person name="Schouten H.J."/>
            <person name="Shapiro H."/>
            <person name="Stergiopoulos I."/>
            <person name="Torriani S.F.F."/>
            <person name="Tu H."/>
            <person name="de Vries R.P."/>
            <person name="Waalwijk C."/>
            <person name="Ware S.B."/>
            <person name="Wiebenga A."/>
            <person name="Zwiers L.-H."/>
            <person name="Oliver R.P."/>
            <person name="Grigoriev I.V."/>
            <person name="Kema G.H.J."/>
        </authorList>
    </citation>
    <scope>NUCLEOTIDE SEQUENCE [LARGE SCALE GENOMIC DNA]</scope>
    <source>
        <strain evidence="15">CBS 115943 / IPO323</strain>
    </source>
</reference>
<feature type="domain" description="RNA polymerase III Rpc82 C -terminal" evidence="11">
    <location>
        <begin position="174"/>
        <end position="478"/>
    </location>
</feature>
<dbReference type="RefSeq" id="XP_003848923.1">
    <property type="nucleotide sequence ID" value="XM_003848875.1"/>
</dbReference>
<dbReference type="InterPro" id="IPR036388">
    <property type="entry name" value="WH-like_DNA-bd_sf"/>
</dbReference>
<dbReference type="STRING" id="336722.F9XLI8"/>
<comment type="subunit">
    <text evidence="3 9">Component of the RNA polymerase III (Pol III) complex consisting of 17 subunits.</text>
</comment>
<dbReference type="InterPro" id="IPR039748">
    <property type="entry name" value="RPC3"/>
</dbReference>
<dbReference type="AlphaFoldDB" id="F9XLI8"/>
<evidence type="ECO:0000256" key="1">
    <source>
        <dbReference type="ARBA" id="ARBA00004123"/>
    </source>
</evidence>
<dbReference type="Pfam" id="PF22536">
    <property type="entry name" value="WHD_POLR3C"/>
    <property type="match status" value="1"/>
</dbReference>
<dbReference type="KEGG" id="ztr:MYCGRDRAFT_76469"/>
<evidence type="ECO:0000256" key="3">
    <source>
        <dbReference type="ARBA" id="ARBA00011206"/>
    </source>
</evidence>
<sequence length="648" mass="73191">MAQRLQELCTLLVQDAYGHTSAQIFSTLAENGRLARARLQQITRIPARQLRHALTILVQQHILLYSTSDDQAIAFYQVDWRNTYYLLRANRIITCVEERYGEGAGQIITTILQLGHVRVGDLAQAFDVGDHVSHEKENGTYDNPLNREGSAKTNGVDSQPGHGKITSVGQFHDTLRTLLVDGFLNKFQKRSYMPSADLQTEMEEQVISEQFPDRKVTGGKKQGEFRSAVNMLKRKCREGDEFSEIRDTTRVGQGAPNKRAKLNGANTNGAGHGDHGVGDSVADNIQNDMVLKVNHAQCTLALRSQRLEEMSESYLGGITSHVYGALLQVLEGRKRGRDDDIIEPDLDPGDEELRQPTATTSEVVELLDPNFDLSLSINGASSMYKITNGDSNGKPQKKPKAFDPELEELGIKQEMESDDEDDHHFPGYSSYADREKRLCLIEEHLKLLAEHSKGFCTRVGNAGHGEWRVNFPALTKTLIQNDIDATIMARFGKVHTRITRLLRERGRLDEKQVASFSMMRIKDVRVILTELQFAGLVEAQEVPKDTARTPARTIYLWIHDQERVSSILLQQTYQAMSRTFRRLAVEREAYKSAIERAEMYPDSLSPSDRDALMQWREIEEKLLMQVQRMDELVALLRDFSGMDTSLVS</sequence>